<proteinExistence type="inferred from homology"/>
<keyword evidence="4" id="KW-1185">Reference proteome</keyword>
<dbReference type="PANTHER" id="PTHR42951">
    <property type="entry name" value="METALLO-BETA-LACTAMASE DOMAIN-CONTAINING"/>
    <property type="match status" value="1"/>
</dbReference>
<comment type="caution">
    <text evidence="3">The sequence shown here is derived from an EMBL/GenBank/DDBJ whole genome shotgun (WGS) entry which is preliminary data.</text>
</comment>
<organism evidence="3 4">
    <name type="scientific">Rhizobium daejeonense</name>
    <dbReference type="NCBI Taxonomy" id="240521"/>
    <lineage>
        <taxon>Bacteria</taxon>
        <taxon>Pseudomonadati</taxon>
        <taxon>Pseudomonadota</taxon>
        <taxon>Alphaproteobacteria</taxon>
        <taxon>Hyphomicrobiales</taxon>
        <taxon>Rhizobiaceae</taxon>
        <taxon>Rhizobium/Agrobacterium group</taxon>
        <taxon>Rhizobium</taxon>
    </lineage>
</organism>
<dbReference type="GO" id="GO:0016787">
    <property type="term" value="F:hydrolase activity"/>
    <property type="evidence" value="ECO:0007669"/>
    <property type="project" value="UniProtKB-KW"/>
</dbReference>
<dbReference type="InterPro" id="IPR001279">
    <property type="entry name" value="Metallo-B-lactamas"/>
</dbReference>
<dbReference type="Pfam" id="PF00753">
    <property type="entry name" value="Lactamase_B"/>
    <property type="match status" value="1"/>
</dbReference>
<dbReference type="RefSeq" id="WP_163901372.1">
    <property type="nucleotide sequence ID" value="NZ_CP048427.1"/>
</dbReference>
<dbReference type="InterPro" id="IPR030829">
    <property type="entry name" value="SoxH-rel_PQQ_2"/>
</dbReference>
<dbReference type="CDD" id="cd16282">
    <property type="entry name" value="metallo-hydrolase-like_MBL-fold"/>
    <property type="match status" value="1"/>
</dbReference>
<dbReference type="Proteomes" id="UP000477849">
    <property type="component" value="Unassembled WGS sequence"/>
</dbReference>
<protein>
    <submittedName>
        <fullName evidence="3">Quinoprotein relay system zinc metallohydrolase 2</fullName>
    </submittedName>
</protein>
<dbReference type="GO" id="GO:0017001">
    <property type="term" value="P:antibiotic catabolic process"/>
    <property type="evidence" value="ECO:0007669"/>
    <property type="project" value="UniProtKB-ARBA"/>
</dbReference>
<sequence>MFEAFVSLCLMSAVEATGVASAGQLCRMALLPGHAAERKVECEEGLKHRPASWLSGFSLTEPFCAPRPKSKLQFTEVAPGLFVHRGVVAEPDGRNAGDVSNIVFIVGRQGVAVIDAGGSRQVGEDVYLAVRERTPLPISHLILTHVHPDHVFGAEPLREAGAVIIGQQNLPRALAERADSYRTSFMRLIGYPPFLGSHIIAPDRVVSDIETIDLGDRVIELEAWPTAHTSSDLTVFDRQTATLVAGDLLFDEHAPALDGSLKGWRSVLGELTRIKAVRAVPGHGGPVLDWPTGAEALAHYLEVLEEDTRAAVHSGVPLGEASHSIGKSEARKWALFDLYNPRNATAAYTELEWE</sequence>
<dbReference type="SUPFAM" id="SSF56281">
    <property type="entry name" value="Metallo-hydrolase/oxidoreductase"/>
    <property type="match status" value="1"/>
</dbReference>
<evidence type="ECO:0000313" key="3">
    <source>
        <dbReference type="EMBL" id="NGO66253.1"/>
    </source>
</evidence>
<dbReference type="InterPro" id="IPR036866">
    <property type="entry name" value="RibonucZ/Hydroxyglut_hydro"/>
</dbReference>
<evidence type="ECO:0000313" key="4">
    <source>
        <dbReference type="Proteomes" id="UP000477849"/>
    </source>
</evidence>
<dbReference type="AlphaFoldDB" id="A0A6M1S5P3"/>
<name>A0A6M1S5P3_9HYPH</name>
<dbReference type="SMART" id="SM00849">
    <property type="entry name" value="Lactamase_B"/>
    <property type="match status" value="1"/>
</dbReference>
<comment type="similarity">
    <text evidence="1">Belongs to the metallo-beta-lactamase superfamily. Class-B beta-lactamase family.</text>
</comment>
<dbReference type="EMBL" id="JAAKZH010000010">
    <property type="protein sequence ID" value="NGO66253.1"/>
    <property type="molecule type" value="Genomic_DNA"/>
</dbReference>
<reference evidence="3 4" key="1">
    <citation type="submission" date="2020-02" db="EMBL/GenBank/DDBJ databases">
        <title>Genome sequence of the type strain CCBAU10050 of Rhizobium daejeonense.</title>
        <authorList>
            <person name="Gao J."/>
            <person name="Sun J."/>
        </authorList>
    </citation>
    <scope>NUCLEOTIDE SEQUENCE [LARGE SCALE GENOMIC DNA]</scope>
    <source>
        <strain evidence="3 4">CCBAU10050</strain>
    </source>
</reference>
<accession>A0A6M1S5P3</accession>
<evidence type="ECO:0000259" key="2">
    <source>
        <dbReference type="SMART" id="SM00849"/>
    </source>
</evidence>
<keyword evidence="3" id="KW-0378">Hydrolase</keyword>
<dbReference type="InterPro" id="IPR050855">
    <property type="entry name" value="NDM-1-like"/>
</dbReference>
<dbReference type="Gene3D" id="3.60.15.10">
    <property type="entry name" value="Ribonuclease Z/Hydroxyacylglutathione hydrolase-like"/>
    <property type="match status" value="1"/>
</dbReference>
<evidence type="ECO:0000256" key="1">
    <source>
        <dbReference type="ARBA" id="ARBA00005250"/>
    </source>
</evidence>
<dbReference type="NCBIfam" id="TIGR04559">
    <property type="entry name" value="SoxH_rel_PQQ_2"/>
    <property type="match status" value="1"/>
</dbReference>
<gene>
    <name evidence="3" type="ORF">G6N76_21555</name>
</gene>
<feature type="domain" description="Metallo-beta-lactamase" evidence="2">
    <location>
        <begin position="99"/>
        <end position="283"/>
    </location>
</feature>
<dbReference type="PANTHER" id="PTHR42951:SF4">
    <property type="entry name" value="ACYL-COENZYME A THIOESTERASE MBLAC2"/>
    <property type="match status" value="1"/>
</dbReference>